<keyword evidence="4 10" id="KW-0808">Transferase</keyword>
<name>A0AAV5QFI9_9ASCO</name>
<accession>A0AAV5QFI9</accession>
<evidence type="ECO:0000313" key="11">
    <source>
        <dbReference type="EMBL" id="GMM33225.1"/>
    </source>
</evidence>
<protein>
    <recommendedName>
        <fullName evidence="10">4-hydroxybenzoate polyprenyltransferase, mitochondrial</fullName>
        <shortName evidence="10">4-HB polyprenyltransferase</shortName>
        <ecNumber evidence="10">2.5.1.39</ecNumber>
    </recommendedName>
    <alternativeName>
        <fullName evidence="10">4-hydroxybenzoate hexaprenyltransferase</fullName>
    </alternativeName>
    <alternativeName>
        <fullName evidence="10">Para-hydroxybenzoate--polyprenyltransferase</fullName>
        <shortName evidence="10">PHB:PPT</shortName>
        <shortName evidence="10">PHB:polyprenyltransferase</shortName>
    </alternativeName>
</protein>
<keyword evidence="10" id="KW-0831">Ubiquinone biosynthesis</keyword>
<feature type="transmembrane region" description="Helical" evidence="10">
    <location>
        <begin position="351"/>
        <end position="371"/>
    </location>
</feature>
<feature type="transmembrane region" description="Helical" evidence="10">
    <location>
        <begin position="308"/>
        <end position="330"/>
    </location>
</feature>
<dbReference type="Pfam" id="PF01040">
    <property type="entry name" value="UbiA"/>
    <property type="match status" value="1"/>
</dbReference>
<dbReference type="FunFam" id="1.10.357.140:FF:000003">
    <property type="entry name" value="4-hydroxybenzoate polyprenyltransferase, mitochondrial"/>
    <property type="match status" value="1"/>
</dbReference>
<keyword evidence="12" id="KW-1185">Reference proteome</keyword>
<evidence type="ECO:0000256" key="4">
    <source>
        <dbReference type="ARBA" id="ARBA00022679"/>
    </source>
</evidence>
<evidence type="ECO:0000256" key="8">
    <source>
        <dbReference type="ARBA" id="ARBA00052313"/>
    </source>
</evidence>
<dbReference type="GO" id="GO:0008299">
    <property type="term" value="P:isoprenoid biosynthetic process"/>
    <property type="evidence" value="ECO:0007669"/>
    <property type="project" value="UniProtKB-UniRule"/>
</dbReference>
<reference evidence="11 12" key="1">
    <citation type="journal article" date="2023" name="Elife">
        <title>Identification of key yeast species and microbe-microbe interactions impacting larval growth of Drosophila in the wild.</title>
        <authorList>
            <person name="Mure A."/>
            <person name="Sugiura Y."/>
            <person name="Maeda R."/>
            <person name="Honda K."/>
            <person name="Sakurai N."/>
            <person name="Takahashi Y."/>
            <person name="Watada M."/>
            <person name="Katoh T."/>
            <person name="Gotoh A."/>
            <person name="Gotoh Y."/>
            <person name="Taniguchi I."/>
            <person name="Nakamura K."/>
            <person name="Hayashi T."/>
            <person name="Katayama T."/>
            <person name="Uemura T."/>
            <person name="Hattori Y."/>
        </authorList>
    </citation>
    <scope>NUCLEOTIDE SEQUENCE [LARGE SCALE GENOMIC DNA]</scope>
    <source>
        <strain evidence="11 12">SC-9</strain>
    </source>
</reference>
<dbReference type="PANTHER" id="PTHR11048">
    <property type="entry name" value="PRENYLTRANSFERASES"/>
    <property type="match status" value="1"/>
</dbReference>
<sequence length="377" mass="42162">MFRNLILGSPVSSRLFTAASKSKWQISQRLAPLASRVIVKRPLTVNHKKLSDVSVTKPIFTEEERKKVAADRLKQLEPYVSKLPEKWIPYAELMRLDKPAGTWYLFLPSAWAIMLAGFELVSPISQTLYILGLFGIGSIVMRGAGCTINDILDKNFDDKVIRTIERPIASGRVSKTNATKFLVAQLTVGLGVLLSLPLDCFLLGASSLSLVLTYPLFKRFTYYPQVALSACFNWGTLLGFAAMGDWNWGLMLPLYFATFNWCMIYDTIYAHQDKLWDVKAGVKSTALKWGANTKNICYGLASLQVSSLAFMGVYGALGPGFWIAGTIFSYRMINMIKRTNLDSIKSCWEAFNINVTSAKIFTVGILVDYILRLFGFI</sequence>
<feature type="transmembrane region" description="Helical" evidence="10">
    <location>
        <begin position="181"/>
        <end position="210"/>
    </location>
</feature>
<evidence type="ECO:0000256" key="2">
    <source>
        <dbReference type="ARBA" id="ARBA00004292"/>
    </source>
</evidence>
<feature type="transmembrane region" description="Helical" evidence="10">
    <location>
        <begin position="103"/>
        <end position="122"/>
    </location>
</feature>
<dbReference type="CDD" id="cd13959">
    <property type="entry name" value="PT_UbiA_COQ2"/>
    <property type="match status" value="1"/>
</dbReference>
<dbReference type="InterPro" id="IPR039653">
    <property type="entry name" value="Prenyltransferase"/>
</dbReference>
<comment type="similarity">
    <text evidence="3 10">Belongs to the UbiA prenyltransferase family.</text>
</comment>
<evidence type="ECO:0000256" key="10">
    <source>
        <dbReference type="HAMAP-Rule" id="MF_03189"/>
    </source>
</evidence>
<dbReference type="GO" id="GO:0008412">
    <property type="term" value="F:4-hydroxybenzoate polyprenyltransferase activity"/>
    <property type="evidence" value="ECO:0007669"/>
    <property type="project" value="UniProtKB-EC"/>
</dbReference>
<dbReference type="Proteomes" id="UP001360560">
    <property type="component" value="Unassembled WGS sequence"/>
</dbReference>
<feature type="transmembrane region" description="Helical" evidence="10">
    <location>
        <begin position="250"/>
        <end position="270"/>
    </location>
</feature>
<evidence type="ECO:0000256" key="5">
    <source>
        <dbReference type="ARBA" id="ARBA00022692"/>
    </source>
</evidence>
<dbReference type="PROSITE" id="PS00943">
    <property type="entry name" value="UBIA"/>
    <property type="match status" value="1"/>
</dbReference>
<evidence type="ECO:0000256" key="3">
    <source>
        <dbReference type="ARBA" id="ARBA00005985"/>
    </source>
</evidence>
<comment type="caution">
    <text evidence="11">The sequence shown here is derived from an EMBL/GenBank/DDBJ whole genome shotgun (WGS) entry which is preliminary data.</text>
</comment>
<gene>
    <name evidence="10" type="primary">COQ2</name>
    <name evidence="11" type="ORF">DASC09_005500</name>
</gene>
<evidence type="ECO:0000313" key="12">
    <source>
        <dbReference type="Proteomes" id="UP001360560"/>
    </source>
</evidence>
<keyword evidence="10" id="KW-0496">Mitochondrion</keyword>
<keyword evidence="10" id="KW-0414">Isoprene biosynthesis</keyword>
<evidence type="ECO:0000256" key="7">
    <source>
        <dbReference type="ARBA" id="ARBA00023136"/>
    </source>
</evidence>
<comment type="catalytic activity">
    <reaction evidence="8 10">
        <text>an all-trans-polyprenyl diphosphate + 4-hydroxybenzoate = a 4-hydroxy-3-(all-trans-polyprenyl)benzoate + diphosphate</text>
        <dbReference type="Rhea" id="RHEA:44504"/>
        <dbReference type="Rhea" id="RHEA-COMP:9514"/>
        <dbReference type="Rhea" id="RHEA-COMP:9564"/>
        <dbReference type="ChEBI" id="CHEBI:17879"/>
        <dbReference type="ChEBI" id="CHEBI:33019"/>
        <dbReference type="ChEBI" id="CHEBI:58914"/>
        <dbReference type="ChEBI" id="CHEBI:78396"/>
        <dbReference type="EC" id="2.5.1.39"/>
    </reaction>
</comment>
<dbReference type="NCBIfam" id="TIGR01474">
    <property type="entry name" value="ubiA_proteo"/>
    <property type="match status" value="1"/>
</dbReference>
<dbReference type="GO" id="GO:0006744">
    <property type="term" value="P:ubiquinone biosynthetic process"/>
    <property type="evidence" value="ECO:0007669"/>
    <property type="project" value="UniProtKB-UniRule"/>
</dbReference>
<dbReference type="Gene3D" id="1.20.120.1780">
    <property type="entry name" value="UbiA prenyltransferase"/>
    <property type="match status" value="1"/>
</dbReference>
<dbReference type="HAMAP" id="MF_01635">
    <property type="entry name" value="UbiA"/>
    <property type="match status" value="1"/>
</dbReference>
<comment type="cofactor">
    <cofactor evidence="1 10">
        <name>Mg(2+)</name>
        <dbReference type="ChEBI" id="CHEBI:18420"/>
    </cofactor>
</comment>
<keyword evidence="7 10" id="KW-0472">Membrane</keyword>
<keyword evidence="5 10" id="KW-0812">Transmembrane</keyword>
<dbReference type="AlphaFoldDB" id="A0AAV5QFI9"/>
<keyword evidence="10" id="KW-0999">Mitochondrion inner membrane</keyword>
<dbReference type="EMBL" id="BTFZ01000001">
    <property type="protein sequence ID" value="GMM33225.1"/>
    <property type="molecule type" value="Genomic_DNA"/>
</dbReference>
<dbReference type="PANTHER" id="PTHR11048:SF28">
    <property type="entry name" value="4-HYDROXYBENZOATE POLYPRENYLTRANSFERASE, MITOCHONDRIAL"/>
    <property type="match status" value="1"/>
</dbReference>
<dbReference type="Gene3D" id="1.10.357.140">
    <property type="entry name" value="UbiA prenyltransferase"/>
    <property type="match status" value="1"/>
</dbReference>
<dbReference type="InterPro" id="IPR006370">
    <property type="entry name" value="HB_polyprenyltransferase-like"/>
</dbReference>
<feature type="transmembrane region" description="Helical" evidence="10">
    <location>
        <begin position="222"/>
        <end position="243"/>
    </location>
</feature>
<keyword evidence="6 10" id="KW-1133">Transmembrane helix</keyword>
<dbReference type="EC" id="2.5.1.39" evidence="10"/>
<comment type="function">
    <text evidence="9 10">Catalyzes the prenylation of para-hydroxybenzoate (PHB) with an all-trans polyprenyl group. Mediates the second step in the final reaction sequence of coenzyme Q (CoQ) biosynthesis, which is the condensation of the polyisoprenoid side chain with PHB, generating the first membrane-bound Q intermediate.</text>
</comment>
<evidence type="ECO:0000256" key="1">
    <source>
        <dbReference type="ARBA" id="ARBA00001946"/>
    </source>
</evidence>
<evidence type="ECO:0000256" key="9">
    <source>
        <dbReference type="ARBA" id="ARBA00058997"/>
    </source>
</evidence>
<evidence type="ECO:0000256" key="6">
    <source>
        <dbReference type="ARBA" id="ARBA00022989"/>
    </source>
</evidence>
<proteinExistence type="inferred from homology"/>
<dbReference type="InterPro" id="IPR030470">
    <property type="entry name" value="UbiA_prenylTrfase_CS"/>
</dbReference>
<feature type="transmembrane region" description="Helical" evidence="10">
    <location>
        <begin position="128"/>
        <end position="152"/>
    </location>
</feature>
<comment type="pathway">
    <text evidence="10">Cofactor biosynthesis; ubiquinone biosynthesis.</text>
</comment>
<comment type="subcellular location">
    <subcellularLocation>
        <location evidence="2 10">Mitochondrion inner membrane</location>
        <topology evidence="2 10">Multi-pass membrane protein</topology>
        <orientation evidence="2 10">Matrix side</orientation>
    </subcellularLocation>
</comment>
<dbReference type="GO" id="GO:0005743">
    <property type="term" value="C:mitochondrial inner membrane"/>
    <property type="evidence" value="ECO:0007669"/>
    <property type="project" value="UniProtKB-SubCell"/>
</dbReference>
<dbReference type="InterPro" id="IPR000537">
    <property type="entry name" value="UbiA_prenyltransferase"/>
</dbReference>
<dbReference type="InterPro" id="IPR044878">
    <property type="entry name" value="UbiA_sf"/>
</dbReference>
<dbReference type="FunFam" id="1.20.120.1780:FF:000001">
    <property type="entry name" value="4-hydroxybenzoate octaprenyltransferase"/>
    <property type="match status" value="1"/>
</dbReference>
<organism evidence="11 12">
    <name type="scientific">Saccharomycopsis crataegensis</name>
    <dbReference type="NCBI Taxonomy" id="43959"/>
    <lineage>
        <taxon>Eukaryota</taxon>
        <taxon>Fungi</taxon>
        <taxon>Dikarya</taxon>
        <taxon>Ascomycota</taxon>
        <taxon>Saccharomycotina</taxon>
        <taxon>Saccharomycetes</taxon>
        <taxon>Saccharomycopsidaceae</taxon>
        <taxon>Saccharomycopsis</taxon>
    </lineage>
</organism>